<dbReference type="EMBL" id="JAJCIS010000006">
    <property type="protein sequence ID" value="MCB7387817.1"/>
    <property type="molecule type" value="Genomic_DNA"/>
</dbReference>
<comment type="function">
    <text evidence="1">Transcriptional repressor of xylose-utilizing enzymes.</text>
</comment>
<dbReference type="InterPro" id="IPR043129">
    <property type="entry name" value="ATPase_NBD"/>
</dbReference>
<evidence type="ECO:0000256" key="3">
    <source>
        <dbReference type="ARBA" id="ARBA00022629"/>
    </source>
</evidence>
<dbReference type="SUPFAM" id="SSF53067">
    <property type="entry name" value="Actin-like ATPase domain"/>
    <property type="match status" value="1"/>
</dbReference>
<dbReference type="Gene3D" id="3.30.420.40">
    <property type="match status" value="2"/>
</dbReference>
<evidence type="ECO:0000313" key="5">
    <source>
        <dbReference type="Proteomes" id="UP001299546"/>
    </source>
</evidence>
<accession>A0ABS8DHB9</accession>
<keyword evidence="3" id="KW-0859">Xylose metabolism</keyword>
<protein>
    <submittedName>
        <fullName evidence="4">ROK family transcriptional regulator</fullName>
    </submittedName>
</protein>
<evidence type="ECO:0000256" key="1">
    <source>
        <dbReference type="ARBA" id="ARBA00002486"/>
    </source>
</evidence>
<keyword evidence="5" id="KW-1185">Reference proteome</keyword>
<dbReference type="PANTHER" id="PTHR18964:SF149">
    <property type="entry name" value="BIFUNCTIONAL UDP-N-ACETYLGLUCOSAMINE 2-EPIMERASE_N-ACETYLMANNOSAMINE KINASE"/>
    <property type="match status" value="1"/>
</dbReference>
<evidence type="ECO:0000313" key="4">
    <source>
        <dbReference type="EMBL" id="MCB7387817.1"/>
    </source>
</evidence>
<dbReference type="Pfam" id="PF00480">
    <property type="entry name" value="ROK"/>
    <property type="match status" value="1"/>
</dbReference>
<dbReference type="InterPro" id="IPR036388">
    <property type="entry name" value="WH-like_DNA-bd_sf"/>
</dbReference>
<organism evidence="4 5">
    <name type="scientific">Bariatricus massiliensis</name>
    <dbReference type="NCBI Taxonomy" id="1745713"/>
    <lineage>
        <taxon>Bacteria</taxon>
        <taxon>Bacillati</taxon>
        <taxon>Bacillota</taxon>
        <taxon>Clostridia</taxon>
        <taxon>Lachnospirales</taxon>
        <taxon>Lachnospiraceae</taxon>
        <taxon>Bariatricus</taxon>
    </lineage>
</organism>
<evidence type="ECO:0000256" key="2">
    <source>
        <dbReference type="ARBA" id="ARBA00006479"/>
    </source>
</evidence>
<comment type="caution">
    <text evidence="4">The sequence shown here is derived from an EMBL/GenBank/DDBJ whole genome shotgun (WGS) entry which is preliminary data.</text>
</comment>
<sequence length="412" mass="47585">MSRVHTYDPRFSAIKKMQKNGKNASTMLQDNRNLILQLIREHGEISRKQLAEESGLQQATVTIIMKELLEQGLVRENGMIDGGNGRRVKSFTMMQQFYTIVVRLTGVYIKIALFDLHIQPLYVQKIFFETEDYIEEVLGLIEKHIKEIEKIVDKEKILSIIIGVEHLYRLMNNDYAIWDEQRQQYCPIGKLVYQKIGYKTFVNRAINFSSYEAWDRYKEYKHMDDDYAMMVNVQLSYDLEGAIIVNNELLYGMEGLCGQLRDLPIDRNSGKTYKDVVTVPALLQRAKELLYEYPDSCIAQKEELNVRDIIAGYGRGDALCKKVYEEVVYYLGYLFAQILNLLDPDVILIGDEIPALMGFVEELQKEASKYTSEDKAKRIGTFLAERQTKNDPALVGGAKYVFDLLFSDIGIF</sequence>
<proteinExistence type="inferred from homology"/>
<reference evidence="4 5" key="1">
    <citation type="submission" date="2021-10" db="EMBL/GenBank/DDBJ databases">
        <title>Collection of gut derived symbiotic bacterial strains cultured from healthy donors.</title>
        <authorList>
            <person name="Lin H."/>
            <person name="Littmann E."/>
            <person name="Kohout C."/>
            <person name="Pamer E.G."/>
        </authorList>
    </citation>
    <scope>NUCLEOTIDE SEQUENCE [LARGE SCALE GENOMIC DNA]</scope>
    <source>
        <strain evidence="4 5">DFI.1.165</strain>
    </source>
</reference>
<gene>
    <name evidence="4" type="ORF">LIZ65_11005</name>
</gene>
<comment type="similarity">
    <text evidence="2">Belongs to the ROK (NagC/XylR) family.</text>
</comment>
<dbReference type="RefSeq" id="WP_066734791.1">
    <property type="nucleotide sequence ID" value="NZ_JAJCIQ010000007.1"/>
</dbReference>
<keyword evidence="3" id="KW-0119">Carbohydrate metabolism</keyword>
<dbReference type="Gene3D" id="1.10.10.10">
    <property type="entry name" value="Winged helix-like DNA-binding domain superfamily/Winged helix DNA-binding domain"/>
    <property type="match status" value="1"/>
</dbReference>
<dbReference type="Proteomes" id="UP001299546">
    <property type="component" value="Unassembled WGS sequence"/>
</dbReference>
<dbReference type="PANTHER" id="PTHR18964">
    <property type="entry name" value="ROK (REPRESSOR, ORF, KINASE) FAMILY"/>
    <property type="match status" value="1"/>
</dbReference>
<dbReference type="InterPro" id="IPR000600">
    <property type="entry name" value="ROK"/>
</dbReference>
<dbReference type="SUPFAM" id="SSF46785">
    <property type="entry name" value="Winged helix' DNA-binding domain"/>
    <property type="match status" value="1"/>
</dbReference>
<dbReference type="InterPro" id="IPR036390">
    <property type="entry name" value="WH_DNA-bd_sf"/>
</dbReference>
<name>A0ABS8DHB9_9FIRM</name>
<dbReference type="Pfam" id="PF13412">
    <property type="entry name" value="HTH_24"/>
    <property type="match status" value="1"/>
</dbReference>